<dbReference type="EMBL" id="BPLR01000483">
    <property type="protein sequence ID" value="GIY95119.1"/>
    <property type="molecule type" value="Genomic_DNA"/>
</dbReference>
<dbReference type="Proteomes" id="UP001054945">
    <property type="component" value="Unassembled WGS sequence"/>
</dbReference>
<evidence type="ECO:0000313" key="2">
    <source>
        <dbReference type="Proteomes" id="UP001054945"/>
    </source>
</evidence>
<reference evidence="1 2" key="1">
    <citation type="submission" date="2021-06" db="EMBL/GenBank/DDBJ databases">
        <title>Caerostris extrusa draft genome.</title>
        <authorList>
            <person name="Kono N."/>
            <person name="Arakawa K."/>
        </authorList>
    </citation>
    <scope>NUCLEOTIDE SEQUENCE [LARGE SCALE GENOMIC DNA]</scope>
</reference>
<evidence type="ECO:0000313" key="1">
    <source>
        <dbReference type="EMBL" id="GIY95119.1"/>
    </source>
</evidence>
<dbReference type="AlphaFoldDB" id="A0AAV4XMR3"/>
<proteinExistence type="predicted"/>
<accession>A0AAV4XMR3</accession>
<name>A0AAV4XMR3_CAEEX</name>
<organism evidence="1 2">
    <name type="scientific">Caerostris extrusa</name>
    <name type="common">Bark spider</name>
    <name type="synonym">Caerostris bankana</name>
    <dbReference type="NCBI Taxonomy" id="172846"/>
    <lineage>
        <taxon>Eukaryota</taxon>
        <taxon>Metazoa</taxon>
        <taxon>Ecdysozoa</taxon>
        <taxon>Arthropoda</taxon>
        <taxon>Chelicerata</taxon>
        <taxon>Arachnida</taxon>
        <taxon>Araneae</taxon>
        <taxon>Araneomorphae</taxon>
        <taxon>Entelegynae</taxon>
        <taxon>Araneoidea</taxon>
        <taxon>Araneidae</taxon>
        <taxon>Caerostris</taxon>
    </lineage>
</organism>
<gene>
    <name evidence="1" type="ORF">CEXT_409991</name>
</gene>
<keyword evidence="2" id="KW-1185">Reference proteome</keyword>
<sequence>MHGSTKSQLVKVKELTKAARPAKKQLNDNFVSSIFIQKGGCLTRISGASIHQRFVAFRGLIHLVRQTSATGTEDPFVVMRQQCRPNESKGAEEKNSNSAFPTIIGTRKACKAVSSRPTYHAGIRR</sequence>
<comment type="caution">
    <text evidence="1">The sequence shown here is derived from an EMBL/GenBank/DDBJ whole genome shotgun (WGS) entry which is preliminary data.</text>
</comment>
<protein>
    <submittedName>
        <fullName evidence="1">Uncharacterized protein</fullName>
    </submittedName>
</protein>